<evidence type="ECO:0000313" key="4">
    <source>
        <dbReference type="Proteomes" id="UP001054889"/>
    </source>
</evidence>
<keyword evidence="4" id="KW-1185">Reference proteome</keyword>
<dbReference type="Gene3D" id="3.30.497.10">
    <property type="entry name" value="Antithrombin, subunit I, domain 2"/>
    <property type="match status" value="1"/>
</dbReference>
<dbReference type="InterPro" id="IPR036186">
    <property type="entry name" value="Serpin_sf"/>
</dbReference>
<feature type="domain" description="Serpin" evidence="2">
    <location>
        <begin position="98"/>
        <end position="195"/>
    </location>
</feature>
<dbReference type="InterPro" id="IPR042178">
    <property type="entry name" value="Serpin_sf_1"/>
</dbReference>
<evidence type="ECO:0000256" key="1">
    <source>
        <dbReference type="ARBA" id="ARBA00009500"/>
    </source>
</evidence>
<sequence length="200" mass="21853">MLVEPKPALRTLHEPSVLAIGPFRFRHSDRGRLFPDDKTLFMRYMQDHAERHYFRYELAIHDDGAGADTVLSAGRRGEVCGDACRTAALFWCGGGNLIFSALSVVAAGACGSTLDELRAVLSAGSRDELAEFIKGLLAESALTDGSPSCGLRVVSASGLWHNKTRTLKPAYRDAVVASYKAEVHSVNFRKKPNKSIKEED</sequence>
<dbReference type="AlphaFoldDB" id="A0AAV5CNS5"/>
<dbReference type="EMBL" id="BQKI01000008">
    <property type="protein sequence ID" value="GJM99730.1"/>
    <property type="molecule type" value="Genomic_DNA"/>
</dbReference>
<organism evidence="3 4">
    <name type="scientific">Eleusine coracana subsp. coracana</name>
    <dbReference type="NCBI Taxonomy" id="191504"/>
    <lineage>
        <taxon>Eukaryota</taxon>
        <taxon>Viridiplantae</taxon>
        <taxon>Streptophyta</taxon>
        <taxon>Embryophyta</taxon>
        <taxon>Tracheophyta</taxon>
        <taxon>Spermatophyta</taxon>
        <taxon>Magnoliopsida</taxon>
        <taxon>Liliopsida</taxon>
        <taxon>Poales</taxon>
        <taxon>Poaceae</taxon>
        <taxon>PACMAD clade</taxon>
        <taxon>Chloridoideae</taxon>
        <taxon>Cynodonteae</taxon>
        <taxon>Eleusininae</taxon>
        <taxon>Eleusine</taxon>
    </lineage>
</organism>
<reference evidence="3" key="2">
    <citation type="submission" date="2021-12" db="EMBL/GenBank/DDBJ databases">
        <title>Resequencing data analysis of finger millet.</title>
        <authorList>
            <person name="Hatakeyama M."/>
            <person name="Aluri S."/>
            <person name="Balachadran M.T."/>
            <person name="Sivarajan S.R."/>
            <person name="Poveda L."/>
            <person name="Shimizu-Inatsugi R."/>
            <person name="Schlapbach R."/>
            <person name="Sreeman S.M."/>
            <person name="Shimizu K.K."/>
        </authorList>
    </citation>
    <scope>NUCLEOTIDE SEQUENCE</scope>
</reference>
<dbReference type="Pfam" id="PF00079">
    <property type="entry name" value="Serpin"/>
    <property type="match status" value="1"/>
</dbReference>
<dbReference type="SUPFAM" id="SSF56574">
    <property type="entry name" value="Serpins"/>
    <property type="match status" value="1"/>
</dbReference>
<proteinExistence type="inferred from homology"/>
<name>A0AAV5CNS5_ELECO</name>
<accession>A0AAV5CNS5</accession>
<protein>
    <recommendedName>
        <fullName evidence="2">Serpin domain-containing protein</fullName>
    </recommendedName>
</protein>
<reference evidence="3" key="1">
    <citation type="journal article" date="2018" name="DNA Res.">
        <title>Multiple hybrid de novo genome assembly of finger millet, an orphan allotetraploid crop.</title>
        <authorList>
            <person name="Hatakeyama M."/>
            <person name="Aluri S."/>
            <person name="Balachadran M.T."/>
            <person name="Sivarajan S.R."/>
            <person name="Patrignani A."/>
            <person name="Gruter S."/>
            <person name="Poveda L."/>
            <person name="Shimizu-Inatsugi R."/>
            <person name="Baeten J."/>
            <person name="Francoijs K.J."/>
            <person name="Nataraja K.N."/>
            <person name="Reddy Y.A.N."/>
            <person name="Phadnis S."/>
            <person name="Ravikumar R.L."/>
            <person name="Schlapbach R."/>
            <person name="Sreeman S.M."/>
            <person name="Shimizu K.K."/>
        </authorList>
    </citation>
    <scope>NUCLEOTIDE SEQUENCE</scope>
</reference>
<evidence type="ECO:0000259" key="2">
    <source>
        <dbReference type="Pfam" id="PF00079"/>
    </source>
</evidence>
<dbReference type="Proteomes" id="UP001054889">
    <property type="component" value="Unassembled WGS sequence"/>
</dbReference>
<dbReference type="InterPro" id="IPR023796">
    <property type="entry name" value="Serpin_dom"/>
</dbReference>
<comment type="caution">
    <text evidence="3">The sequence shown here is derived from an EMBL/GenBank/DDBJ whole genome shotgun (WGS) entry which is preliminary data.</text>
</comment>
<comment type="similarity">
    <text evidence="1">Belongs to the serpin family.</text>
</comment>
<gene>
    <name evidence="3" type="primary">ga16857</name>
    <name evidence="3" type="ORF">PR202_ga16857</name>
</gene>
<evidence type="ECO:0000313" key="3">
    <source>
        <dbReference type="EMBL" id="GJM99730.1"/>
    </source>
</evidence>